<dbReference type="Proteomes" id="UP000176598">
    <property type="component" value="Unassembled WGS sequence"/>
</dbReference>
<gene>
    <name evidence="1" type="ORF">A3F28_03275</name>
</gene>
<evidence type="ECO:0000313" key="2">
    <source>
        <dbReference type="Proteomes" id="UP000176598"/>
    </source>
</evidence>
<comment type="caution">
    <text evidence="1">The sequence shown here is derived from an EMBL/GenBank/DDBJ whole genome shotgun (WGS) entry which is preliminary data.</text>
</comment>
<proteinExistence type="predicted"/>
<organism evidence="1 2">
    <name type="scientific">Candidatus Uhrbacteria bacterium RIFCSPHIGHO2_12_FULL_57_11</name>
    <dbReference type="NCBI Taxonomy" id="1802398"/>
    <lineage>
        <taxon>Bacteria</taxon>
        <taxon>Candidatus Uhriibacteriota</taxon>
    </lineage>
</organism>
<protein>
    <submittedName>
        <fullName evidence="1">Uncharacterized protein</fullName>
    </submittedName>
</protein>
<evidence type="ECO:0000313" key="1">
    <source>
        <dbReference type="EMBL" id="OGL77228.1"/>
    </source>
</evidence>
<sequence>MLTTTITIDETWQTYSNAALNFEFKWPTRGRYAPNWEVRIISEGDSRMKDGCLAEGAAESRPPVRVGVGGVEFCHSSYSEGAAGTRVFTDHYATKNGSRYVAISFTKEGYSGSALGCSFDLSVNATTCIQFDEPAYLALLDQIVSTFRYKE</sequence>
<dbReference type="AlphaFoldDB" id="A0A1F7UHM5"/>
<accession>A0A1F7UHM5</accession>
<name>A0A1F7UHM5_9BACT</name>
<dbReference type="EMBL" id="MGEG01000067">
    <property type="protein sequence ID" value="OGL77228.1"/>
    <property type="molecule type" value="Genomic_DNA"/>
</dbReference>
<reference evidence="1 2" key="1">
    <citation type="journal article" date="2016" name="Nat. Commun.">
        <title>Thousands of microbial genomes shed light on interconnected biogeochemical processes in an aquifer system.</title>
        <authorList>
            <person name="Anantharaman K."/>
            <person name="Brown C.T."/>
            <person name="Hug L.A."/>
            <person name="Sharon I."/>
            <person name="Castelle C.J."/>
            <person name="Probst A.J."/>
            <person name="Thomas B.C."/>
            <person name="Singh A."/>
            <person name="Wilkins M.J."/>
            <person name="Karaoz U."/>
            <person name="Brodie E.L."/>
            <person name="Williams K.H."/>
            <person name="Hubbard S.S."/>
            <person name="Banfield J.F."/>
        </authorList>
    </citation>
    <scope>NUCLEOTIDE SEQUENCE [LARGE SCALE GENOMIC DNA]</scope>
</reference>